<dbReference type="RefSeq" id="WP_271148581.1">
    <property type="nucleotide sequence ID" value="NZ_CP115859.1"/>
</dbReference>
<dbReference type="Pfam" id="PF20459">
    <property type="entry name" value="DUF6712"/>
    <property type="match status" value="1"/>
</dbReference>
<protein>
    <submittedName>
        <fullName evidence="1">Uncharacterized protein</fullName>
    </submittedName>
</protein>
<evidence type="ECO:0000313" key="1">
    <source>
        <dbReference type="EMBL" id="WBV60245.1"/>
    </source>
</evidence>
<gene>
    <name evidence="1" type="ORF">PFY12_14550</name>
</gene>
<evidence type="ECO:0000313" key="2">
    <source>
        <dbReference type="Proteomes" id="UP001210978"/>
    </source>
</evidence>
<dbReference type="EMBL" id="CP115859">
    <property type="protein sequence ID" value="WBV60245.1"/>
    <property type="molecule type" value="Genomic_DNA"/>
</dbReference>
<dbReference type="Proteomes" id="UP001210978">
    <property type="component" value="Chromosome"/>
</dbReference>
<proteinExistence type="predicted"/>
<dbReference type="InterPro" id="IPR046558">
    <property type="entry name" value="DUF6712"/>
</dbReference>
<organism evidence="1 2">
    <name type="scientific">Chryseobacterium camelliae</name>
    <dbReference type="NCBI Taxonomy" id="1265445"/>
    <lineage>
        <taxon>Bacteria</taxon>
        <taxon>Pseudomonadati</taxon>
        <taxon>Bacteroidota</taxon>
        <taxon>Flavobacteriia</taxon>
        <taxon>Flavobacteriales</taxon>
        <taxon>Weeksellaceae</taxon>
        <taxon>Chryseobacterium group</taxon>
        <taxon>Chryseobacterium</taxon>
    </lineage>
</organism>
<keyword evidence="2" id="KW-1185">Reference proteome</keyword>
<accession>A0ABY7QKS2</accession>
<name>A0ABY7QKS2_9FLAO</name>
<sequence>MLTCNLEENLITKADFECVGQVAKHCNWEQLCVYIREQTNLWLIPKVGYSLINKIVDNQENQFIKNIWCGSEYSCGGKTKVHFGLKRVLIHASYGAYIFRHGYTDTAVGVVQKINQDSVPAPINELKSIMNEHYKNAEIYLDMVKDYICSIKNEEIIKDAFQFDCKDCNCGDQIREIGIQNRGMFGGNIRKWD</sequence>
<reference evidence="1 2" key="1">
    <citation type="submission" date="2023-01" db="EMBL/GenBank/DDBJ databases">
        <title>Complete genome of Chryseobacterium camelliae VAN22-5A.</title>
        <authorList>
            <person name="Zong G."/>
            <person name="Cao G."/>
        </authorList>
    </citation>
    <scope>NUCLEOTIDE SEQUENCE [LARGE SCALE GENOMIC DNA]</scope>
    <source>
        <strain evidence="1 2">VAN22-5A</strain>
    </source>
</reference>